<evidence type="ECO:0000256" key="5">
    <source>
        <dbReference type="ARBA" id="ARBA00023136"/>
    </source>
</evidence>
<organism evidence="7 8">
    <name type="scientific">Candidatus Taylorbacteria bacterium RIFCSPHIGHO2_01_FULL_46_22b</name>
    <dbReference type="NCBI Taxonomy" id="1802301"/>
    <lineage>
        <taxon>Bacteria</taxon>
        <taxon>Candidatus Tayloriibacteriota</taxon>
    </lineage>
</organism>
<dbReference type="AlphaFoldDB" id="A0A1G2M390"/>
<comment type="subcellular location">
    <subcellularLocation>
        <location evidence="1">Membrane</location>
        <topology evidence="1">Single-pass membrane protein</topology>
    </subcellularLocation>
</comment>
<dbReference type="NCBIfam" id="TIGR02532">
    <property type="entry name" value="IV_pilin_GFxxxE"/>
    <property type="match status" value="1"/>
</dbReference>
<dbReference type="PANTHER" id="PTHR30093">
    <property type="entry name" value="GENERAL SECRETION PATHWAY PROTEIN G"/>
    <property type="match status" value="1"/>
</dbReference>
<keyword evidence="4 6" id="KW-1133">Transmembrane helix</keyword>
<feature type="transmembrane region" description="Helical" evidence="6">
    <location>
        <begin position="12"/>
        <end position="33"/>
    </location>
</feature>
<evidence type="ECO:0008006" key="9">
    <source>
        <dbReference type="Google" id="ProtNLM"/>
    </source>
</evidence>
<keyword evidence="2" id="KW-0488">Methylation</keyword>
<evidence type="ECO:0000256" key="3">
    <source>
        <dbReference type="ARBA" id="ARBA00022692"/>
    </source>
</evidence>
<dbReference type="PRINTS" id="PR00813">
    <property type="entry name" value="BCTERIALGSPG"/>
</dbReference>
<gene>
    <name evidence="7" type="ORF">A2664_02365</name>
</gene>
<proteinExistence type="predicted"/>
<dbReference type="Gene3D" id="3.30.700.10">
    <property type="entry name" value="Glycoprotein, Type 4 Pilin"/>
    <property type="match status" value="1"/>
</dbReference>
<evidence type="ECO:0000256" key="4">
    <source>
        <dbReference type="ARBA" id="ARBA00022989"/>
    </source>
</evidence>
<evidence type="ECO:0000313" key="8">
    <source>
        <dbReference type="Proteomes" id="UP000178873"/>
    </source>
</evidence>
<dbReference type="InterPro" id="IPR045584">
    <property type="entry name" value="Pilin-like"/>
</dbReference>
<evidence type="ECO:0000256" key="2">
    <source>
        <dbReference type="ARBA" id="ARBA00022481"/>
    </source>
</evidence>
<dbReference type="SUPFAM" id="SSF54523">
    <property type="entry name" value="Pili subunits"/>
    <property type="match status" value="1"/>
</dbReference>
<evidence type="ECO:0000256" key="1">
    <source>
        <dbReference type="ARBA" id="ARBA00004167"/>
    </source>
</evidence>
<keyword evidence="3 6" id="KW-0812">Transmembrane</keyword>
<accession>A0A1G2M390</accession>
<dbReference type="GO" id="GO:0016020">
    <property type="term" value="C:membrane"/>
    <property type="evidence" value="ECO:0007669"/>
    <property type="project" value="UniProtKB-SubCell"/>
</dbReference>
<dbReference type="STRING" id="1802301.A2664_02365"/>
<keyword evidence="5 6" id="KW-0472">Membrane</keyword>
<evidence type="ECO:0000256" key="6">
    <source>
        <dbReference type="SAM" id="Phobius"/>
    </source>
</evidence>
<protein>
    <recommendedName>
        <fullName evidence="9">Type II secretion system protein GspG C-terminal domain-containing protein</fullName>
    </recommendedName>
</protein>
<sequence>MTSHTKRSGFTLIELLVVIAIIGILASVVLASLNTARGKSADAAVKADLDAIRKQAAIFSDDHNGYFTDDTTDCASGMFGSDATISSAVTHAATVSGGTVVCIADDGDVADGTQATSWAVSVPLKTNPAQSWCVNSESVAMIGVADNTTVANVASCY</sequence>
<comment type="caution">
    <text evidence="7">The sequence shown here is derived from an EMBL/GenBank/DDBJ whole genome shotgun (WGS) entry which is preliminary data.</text>
</comment>
<dbReference type="GO" id="GO:0015628">
    <property type="term" value="P:protein secretion by the type II secretion system"/>
    <property type="evidence" value="ECO:0007669"/>
    <property type="project" value="InterPro"/>
</dbReference>
<dbReference type="Proteomes" id="UP000178873">
    <property type="component" value="Unassembled WGS sequence"/>
</dbReference>
<dbReference type="GO" id="GO:0015627">
    <property type="term" value="C:type II protein secretion system complex"/>
    <property type="evidence" value="ECO:0007669"/>
    <property type="project" value="InterPro"/>
</dbReference>
<dbReference type="EMBL" id="MHRF01000007">
    <property type="protein sequence ID" value="OHA18283.1"/>
    <property type="molecule type" value="Genomic_DNA"/>
</dbReference>
<dbReference type="InterPro" id="IPR000983">
    <property type="entry name" value="Bac_GSPG_pilin"/>
</dbReference>
<evidence type="ECO:0000313" key="7">
    <source>
        <dbReference type="EMBL" id="OHA18283.1"/>
    </source>
</evidence>
<name>A0A1G2M390_9BACT</name>
<dbReference type="Pfam" id="PF07963">
    <property type="entry name" value="N_methyl"/>
    <property type="match status" value="1"/>
</dbReference>
<dbReference type="PANTHER" id="PTHR30093:SF44">
    <property type="entry name" value="TYPE II SECRETION SYSTEM CORE PROTEIN G"/>
    <property type="match status" value="1"/>
</dbReference>
<dbReference type="PROSITE" id="PS00409">
    <property type="entry name" value="PROKAR_NTER_METHYL"/>
    <property type="match status" value="1"/>
</dbReference>
<dbReference type="InterPro" id="IPR012902">
    <property type="entry name" value="N_methyl_site"/>
</dbReference>
<reference evidence="7 8" key="1">
    <citation type="journal article" date="2016" name="Nat. Commun.">
        <title>Thousands of microbial genomes shed light on interconnected biogeochemical processes in an aquifer system.</title>
        <authorList>
            <person name="Anantharaman K."/>
            <person name="Brown C.T."/>
            <person name="Hug L.A."/>
            <person name="Sharon I."/>
            <person name="Castelle C.J."/>
            <person name="Probst A.J."/>
            <person name="Thomas B.C."/>
            <person name="Singh A."/>
            <person name="Wilkins M.J."/>
            <person name="Karaoz U."/>
            <person name="Brodie E.L."/>
            <person name="Williams K.H."/>
            <person name="Hubbard S.S."/>
            <person name="Banfield J.F."/>
        </authorList>
    </citation>
    <scope>NUCLEOTIDE SEQUENCE [LARGE SCALE GENOMIC DNA]</scope>
</reference>